<dbReference type="InterPro" id="IPR052943">
    <property type="entry name" value="TMTC_O-mannosyl-trnsfr"/>
</dbReference>
<feature type="repeat" description="TPR" evidence="1">
    <location>
        <begin position="145"/>
        <end position="178"/>
    </location>
</feature>
<dbReference type="RefSeq" id="WP_379898631.1">
    <property type="nucleotide sequence ID" value="NZ_JBHRTR010000015.1"/>
</dbReference>
<dbReference type="EMBL" id="JBHRTR010000015">
    <property type="protein sequence ID" value="MFC3226590.1"/>
    <property type="molecule type" value="Genomic_DNA"/>
</dbReference>
<protein>
    <submittedName>
        <fullName evidence="2">2OG-Fe(II) oxygenase family protein</fullName>
    </submittedName>
</protein>
<dbReference type="Pfam" id="PF13432">
    <property type="entry name" value="TPR_16"/>
    <property type="match status" value="3"/>
</dbReference>
<name>A0ABV7KWN9_9PROT</name>
<dbReference type="InterPro" id="IPR019734">
    <property type="entry name" value="TPR_rpt"/>
</dbReference>
<accession>A0ABV7KWN9</accession>
<keyword evidence="1" id="KW-0802">TPR repeat</keyword>
<proteinExistence type="predicted"/>
<dbReference type="PROSITE" id="PS50293">
    <property type="entry name" value="TPR_REGION"/>
    <property type="match status" value="1"/>
</dbReference>
<keyword evidence="3" id="KW-1185">Reference proteome</keyword>
<organism evidence="2 3">
    <name type="scientific">Marinibaculum pumilum</name>
    <dbReference type="NCBI Taxonomy" id="1766165"/>
    <lineage>
        <taxon>Bacteria</taxon>
        <taxon>Pseudomonadati</taxon>
        <taxon>Pseudomonadota</taxon>
        <taxon>Alphaproteobacteria</taxon>
        <taxon>Rhodospirillales</taxon>
        <taxon>Rhodospirillaceae</taxon>
        <taxon>Marinibaculum</taxon>
    </lineage>
</organism>
<dbReference type="SUPFAM" id="SSF48452">
    <property type="entry name" value="TPR-like"/>
    <property type="match status" value="1"/>
</dbReference>
<dbReference type="PANTHER" id="PTHR44809:SF1">
    <property type="entry name" value="PROTEIN O-MANNOSYL-TRANSFERASE TMTC1"/>
    <property type="match status" value="1"/>
</dbReference>
<dbReference type="PANTHER" id="PTHR44809">
    <property type="match status" value="1"/>
</dbReference>
<sequence length="473" mass="50670">MARPAGRTALKHLKRAADQLQQGAFQPAIREARLALKADPAAVDARAILGIARVQAGEAEAGLADLEAALAARPRDPQLLFNLGHAQSIAGHDAAARQSFEAALRLDPGNLPARMNLAHLFLKADDPKQAAVTFRAALNGAPGMVEAHLGLGLALQQQHRLEEAERAFREALRLAPGHPQALMNLGNLLIDAEKPDAARPLLEEAARQPGAGGDAWCNLAVAAYDCGDLEAALGDLDEALARKPAHTRALATKVIVLDELGRHDAAHALADPGLVEQHRLPQIDNAALTAFALSHPTLLEARSGKTTMMGQQSAQLHYGEDPALDALLQAMEAAGADYRARRCTAQGQAHPFLTHPPRRWQIVPWITVLRDQGHQDSHNHPSGWLSGVYYAAAPGIRRDDNGKTGWLELGRPHSRFRAQHLPALDYVCPEPGLLVLFPSFAWHMTVPFAGTQPRISIAFDLVPVDDLSPGGGG</sequence>
<dbReference type="Gene3D" id="2.60.120.620">
    <property type="entry name" value="q2cbj1_9rhob like domain"/>
    <property type="match status" value="1"/>
</dbReference>
<dbReference type="Proteomes" id="UP001595528">
    <property type="component" value="Unassembled WGS sequence"/>
</dbReference>
<dbReference type="PROSITE" id="PS50005">
    <property type="entry name" value="TPR"/>
    <property type="match status" value="2"/>
</dbReference>
<evidence type="ECO:0000313" key="3">
    <source>
        <dbReference type="Proteomes" id="UP001595528"/>
    </source>
</evidence>
<gene>
    <name evidence="2" type="ORF">ACFOGJ_05070</name>
</gene>
<evidence type="ECO:0000256" key="1">
    <source>
        <dbReference type="PROSITE-ProRule" id="PRU00339"/>
    </source>
</evidence>
<dbReference type="SMART" id="SM00028">
    <property type="entry name" value="TPR"/>
    <property type="match status" value="7"/>
</dbReference>
<dbReference type="Gene3D" id="1.25.40.10">
    <property type="entry name" value="Tetratricopeptide repeat domain"/>
    <property type="match status" value="1"/>
</dbReference>
<dbReference type="InterPro" id="IPR012668">
    <property type="entry name" value="CHP02466"/>
</dbReference>
<evidence type="ECO:0000313" key="2">
    <source>
        <dbReference type="EMBL" id="MFC3226590.1"/>
    </source>
</evidence>
<feature type="repeat" description="TPR" evidence="1">
    <location>
        <begin position="77"/>
        <end position="110"/>
    </location>
</feature>
<reference evidence="3" key="1">
    <citation type="journal article" date="2019" name="Int. J. Syst. Evol. Microbiol.">
        <title>The Global Catalogue of Microorganisms (GCM) 10K type strain sequencing project: providing services to taxonomists for standard genome sequencing and annotation.</title>
        <authorList>
            <consortium name="The Broad Institute Genomics Platform"/>
            <consortium name="The Broad Institute Genome Sequencing Center for Infectious Disease"/>
            <person name="Wu L."/>
            <person name="Ma J."/>
        </authorList>
    </citation>
    <scope>NUCLEOTIDE SEQUENCE [LARGE SCALE GENOMIC DNA]</scope>
    <source>
        <strain evidence="3">KCTC 42964</strain>
    </source>
</reference>
<comment type="caution">
    <text evidence="2">The sequence shown here is derived from an EMBL/GenBank/DDBJ whole genome shotgun (WGS) entry which is preliminary data.</text>
</comment>
<dbReference type="InterPro" id="IPR011990">
    <property type="entry name" value="TPR-like_helical_dom_sf"/>
</dbReference>
<dbReference type="Pfam" id="PF13759">
    <property type="entry name" value="2OG-FeII_Oxy_5"/>
    <property type="match status" value="1"/>
</dbReference>